<sequence>MTTTTAGVGTSAIAQAAARLLAAQEQSVPCRPVRDLIGSNDITAAYAVQRQIVDHFVTQGRRVAGRKIGLTSPAVQKQLGVDQPDFGVLFDDMNCPPGSPIDMERLLQPKVEAEIAFVLSSDIDVAVTAQSVRHYVECAAGALEIVDSRIERWDITLGDTVADNGSSGLYAVGDVVMVADLPDLTEVTMSLTENGEAVSQGVGSACLGSPWEALAWLANTCRAVGARLTAGEVVLSGALGPMVAVQPGSTYTATISGIGVIESTFTTGAQQ</sequence>
<feature type="domain" description="Fumarylacetoacetase-like C-terminal" evidence="2">
    <location>
        <begin position="83"/>
        <end position="265"/>
    </location>
</feature>
<evidence type="ECO:0000313" key="4">
    <source>
        <dbReference type="Proteomes" id="UP001142153"/>
    </source>
</evidence>
<dbReference type="PANTHER" id="PTHR30143">
    <property type="entry name" value="ACID HYDRATASE"/>
    <property type="match status" value="1"/>
</dbReference>
<keyword evidence="3" id="KW-0378">Hydrolase</keyword>
<dbReference type="GO" id="GO:0016787">
    <property type="term" value="F:hydrolase activity"/>
    <property type="evidence" value="ECO:0007669"/>
    <property type="project" value="UniProtKB-KW"/>
</dbReference>
<dbReference type="RefSeq" id="WP_269894122.1">
    <property type="nucleotide sequence ID" value="NZ_JAPZPY010000003.1"/>
</dbReference>
<keyword evidence="4" id="KW-1185">Reference proteome</keyword>
<evidence type="ECO:0000313" key="3">
    <source>
        <dbReference type="EMBL" id="MCZ8379443.1"/>
    </source>
</evidence>
<dbReference type="InterPro" id="IPR050772">
    <property type="entry name" value="Hydratase-Decarb/MhpD_sf"/>
</dbReference>
<gene>
    <name evidence="3" type="ORF">O6P37_11260</name>
</gene>
<name>A0ABT4PS98_9MYCO</name>
<evidence type="ECO:0000256" key="1">
    <source>
        <dbReference type="ARBA" id="ARBA00023239"/>
    </source>
</evidence>
<dbReference type="PANTHER" id="PTHR30143:SF0">
    <property type="entry name" value="2-KETO-4-PENTENOATE HYDRATASE"/>
    <property type="match status" value="1"/>
</dbReference>
<dbReference type="EMBL" id="JAPZPY010000003">
    <property type="protein sequence ID" value="MCZ8379443.1"/>
    <property type="molecule type" value="Genomic_DNA"/>
</dbReference>
<protein>
    <submittedName>
        <fullName evidence="3">Fumarylacetoacetate hydrolase family protein</fullName>
    </submittedName>
</protein>
<dbReference type="InterPro" id="IPR036663">
    <property type="entry name" value="Fumarylacetoacetase_C_sf"/>
</dbReference>
<keyword evidence="1" id="KW-0456">Lyase</keyword>
<accession>A0ABT4PS98</accession>
<dbReference type="Pfam" id="PF01557">
    <property type="entry name" value="FAA_hydrolase"/>
    <property type="match status" value="1"/>
</dbReference>
<dbReference type="Proteomes" id="UP001142153">
    <property type="component" value="Unassembled WGS sequence"/>
</dbReference>
<comment type="caution">
    <text evidence="3">The sequence shown here is derived from an EMBL/GenBank/DDBJ whole genome shotgun (WGS) entry which is preliminary data.</text>
</comment>
<dbReference type="SUPFAM" id="SSF56529">
    <property type="entry name" value="FAH"/>
    <property type="match status" value="1"/>
</dbReference>
<proteinExistence type="predicted"/>
<organism evidence="3 4">
    <name type="scientific">Mycobacterium hippophais</name>
    <dbReference type="NCBI Taxonomy" id="3016340"/>
    <lineage>
        <taxon>Bacteria</taxon>
        <taxon>Bacillati</taxon>
        <taxon>Actinomycetota</taxon>
        <taxon>Actinomycetes</taxon>
        <taxon>Mycobacteriales</taxon>
        <taxon>Mycobacteriaceae</taxon>
        <taxon>Mycobacterium</taxon>
    </lineage>
</organism>
<evidence type="ECO:0000259" key="2">
    <source>
        <dbReference type="Pfam" id="PF01557"/>
    </source>
</evidence>
<dbReference type="InterPro" id="IPR011234">
    <property type="entry name" value="Fumarylacetoacetase-like_C"/>
</dbReference>
<reference evidence="3" key="1">
    <citation type="submission" date="2022-12" db="EMBL/GenBank/DDBJ databases">
        <authorList>
            <person name="Deng Y."/>
            <person name="Zhang Y.-Q."/>
        </authorList>
    </citation>
    <scope>NUCLEOTIDE SEQUENCE</scope>
    <source>
        <strain evidence="3">CPCC 205372</strain>
    </source>
</reference>
<dbReference type="Gene3D" id="3.90.850.10">
    <property type="entry name" value="Fumarylacetoacetase-like, C-terminal domain"/>
    <property type="match status" value="1"/>
</dbReference>